<gene>
    <name evidence="6" type="ORF">BRPE64_ECDS01010</name>
</gene>
<name>A0A060PJ85_9BURK</name>
<dbReference type="GO" id="GO:0010181">
    <property type="term" value="F:FMN binding"/>
    <property type="evidence" value="ECO:0007669"/>
    <property type="project" value="InterPro"/>
</dbReference>
<dbReference type="EMBL" id="AP013062">
    <property type="protein sequence ID" value="BAO93983.1"/>
    <property type="molecule type" value="Genomic_DNA"/>
</dbReference>
<keyword evidence="7" id="KW-1185">Reference proteome</keyword>
<dbReference type="InterPro" id="IPR001155">
    <property type="entry name" value="OxRdtase_FMN_N"/>
</dbReference>
<dbReference type="CDD" id="cd02933">
    <property type="entry name" value="OYE_like_FMN"/>
    <property type="match status" value="1"/>
</dbReference>
<dbReference type="RefSeq" id="WP_044044046.1">
    <property type="nucleotide sequence ID" value="NC_021295.1"/>
</dbReference>
<evidence type="ECO:0000256" key="1">
    <source>
        <dbReference type="ARBA" id="ARBA00001917"/>
    </source>
</evidence>
<reference evidence="6 7" key="2">
    <citation type="journal article" date="2018" name="Int. J. Syst. Evol. Microbiol.">
        <title>Burkholderia insecticola sp. nov., a gut symbiotic bacterium of the bean bug Riptortus pedestris.</title>
        <authorList>
            <person name="Takeshita K."/>
            <person name="Tamaki H."/>
            <person name="Ohbayashi T."/>
            <person name="Meng X.-Y."/>
            <person name="Sone T."/>
            <person name="Mitani Y."/>
            <person name="Peeters C."/>
            <person name="Kikuchi Y."/>
            <person name="Vandamme P."/>
        </authorList>
    </citation>
    <scope>NUCLEOTIDE SEQUENCE [LARGE SCALE GENOMIC DNA]</scope>
    <source>
        <strain evidence="6">RPE64</strain>
        <plasmid evidence="6 7">p2</plasmid>
    </source>
</reference>
<dbReference type="PANTHER" id="PTHR22893:SF98">
    <property type="entry name" value="OXIDOREDUCTASE"/>
    <property type="match status" value="1"/>
</dbReference>
<reference evidence="6 7" key="1">
    <citation type="journal article" date="2013" name="Genome Announc.">
        <title>Complete Genome Sequence of Burkholderia sp. Strain RPE64, Bacterial Symbiont of the Bean Bug Riptortus pedestris.</title>
        <authorList>
            <person name="Shibata T.F."/>
            <person name="Maeda T."/>
            <person name="Nikoh N."/>
            <person name="Yamaguchi K."/>
            <person name="Oshima K."/>
            <person name="Hattori M."/>
            <person name="Nishiyama T."/>
            <person name="Hasebe M."/>
            <person name="Fukatsu T."/>
            <person name="Kikuchi Y."/>
            <person name="Shigenobu S."/>
        </authorList>
    </citation>
    <scope>NUCLEOTIDE SEQUENCE [LARGE SCALE GENOMIC DNA]</scope>
    <source>
        <plasmid evidence="6 7">p2</plasmid>
    </source>
</reference>
<accession>A0A060PJ85</accession>
<dbReference type="Pfam" id="PF00724">
    <property type="entry name" value="Oxidored_FMN"/>
    <property type="match status" value="1"/>
</dbReference>
<dbReference type="Proteomes" id="UP000013966">
    <property type="component" value="Plasmid p2"/>
</dbReference>
<dbReference type="GO" id="GO:0016628">
    <property type="term" value="F:oxidoreductase activity, acting on the CH-CH group of donors, NAD or NADP as acceptor"/>
    <property type="evidence" value="ECO:0007669"/>
    <property type="project" value="UniProtKB-ARBA"/>
</dbReference>
<dbReference type="InterPro" id="IPR045247">
    <property type="entry name" value="Oye-like"/>
</dbReference>
<evidence type="ECO:0000256" key="2">
    <source>
        <dbReference type="ARBA" id="ARBA00005979"/>
    </source>
</evidence>
<evidence type="ECO:0000259" key="5">
    <source>
        <dbReference type="Pfam" id="PF00724"/>
    </source>
</evidence>
<dbReference type="AlphaFoldDB" id="A0A060PJ85"/>
<dbReference type="Gene3D" id="3.20.20.70">
    <property type="entry name" value="Aldolase class I"/>
    <property type="match status" value="1"/>
</dbReference>
<sequence length="369" mass="40420">MSKPFANVQVGPYEFSHRVVLAPLSRLRAEEGGIPGALMAEYYSQRASQGGFLITESSAVLADGNGYLGSPGMYDDRQVAGWRLVTDAVHAKGGKVFAQIYHAGRQSHEDLRPKHDRPVGPSEVPHNTLAHTSSGWAPATPNRALEIEELPAIVEGFRAAAQRAMAAGFDGVELHGANGYLLDQFLQDGSNKRTDSYGGSIANRARLLLEATRAVISVWGSQRVAVRLSPGSSFGEMVDSNPHPLFEYVVKDLDKLNLAYLHLIEPRWLAEDGGEEQKPVVTRELRHHYSGVVIAAGGFEGRSAQALVEEGDADLIAFGRHFVANPDLPKRLRRNLPLNRYDRSTFYGGSDVGYTDYPFHQDEEELTEA</sequence>
<dbReference type="OrthoDB" id="8985337at2"/>
<keyword evidence="6" id="KW-0614">Plasmid</keyword>
<protein>
    <submittedName>
        <fullName evidence="6">NADH:flavin oxidoreductase/NADH oxidase</fullName>
    </submittedName>
</protein>
<dbReference type="SUPFAM" id="SSF51395">
    <property type="entry name" value="FMN-linked oxidoreductases"/>
    <property type="match status" value="1"/>
</dbReference>
<dbReference type="HOGENOM" id="CLU_012153_0_0_4"/>
<evidence type="ECO:0000256" key="4">
    <source>
        <dbReference type="SAM" id="MobiDB-lite"/>
    </source>
</evidence>
<feature type="compositionally biased region" description="Basic and acidic residues" evidence="4">
    <location>
        <begin position="107"/>
        <end position="118"/>
    </location>
</feature>
<comment type="similarity">
    <text evidence="2">Belongs to the NADH:flavin oxidoreductase/NADH oxidase family.</text>
</comment>
<dbReference type="KEGG" id="buo:BRPE64_ECDS01010"/>
<dbReference type="InterPro" id="IPR013785">
    <property type="entry name" value="Aldolase_TIM"/>
</dbReference>
<evidence type="ECO:0000313" key="6">
    <source>
        <dbReference type="EMBL" id="BAO93983.1"/>
    </source>
</evidence>
<comment type="cofactor">
    <cofactor evidence="1">
        <name>FMN</name>
        <dbReference type="ChEBI" id="CHEBI:58210"/>
    </cofactor>
</comment>
<evidence type="ECO:0000256" key="3">
    <source>
        <dbReference type="ARBA" id="ARBA00023002"/>
    </source>
</evidence>
<keyword evidence="3" id="KW-0560">Oxidoreductase</keyword>
<feature type="domain" description="NADH:flavin oxidoreductase/NADH oxidase N-terminal" evidence="5">
    <location>
        <begin position="5"/>
        <end position="339"/>
    </location>
</feature>
<feature type="region of interest" description="Disordered" evidence="4">
    <location>
        <begin position="107"/>
        <end position="138"/>
    </location>
</feature>
<dbReference type="GO" id="GO:0005829">
    <property type="term" value="C:cytosol"/>
    <property type="evidence" value="ECO:0007669"/>
    <property type="project" value="TreeGrafter"/>
</dbReference>
<organism evidence="6 7">
    <name type="scientific">Caballeronia insecticola</name>
    <dbReference type="NCBI Taxonomy" id="758793"/>
    <lineage>
        <taxon>Bacteria</taxon>
        <taxon>Pseudomonadati</taxon>
        <taxon>Pseudomonadota</taxon>
        <taxon>Betaproteobacteria</taxon>
        <taxon>Burkholderiales</taxon>
        <taxon>Burkholderiaceae</taxon>
        <taxon>Caballeronia</taxon>
    </lineage>
</organism>
<geneLocation type="plasmid" evidence="6 7">
    <name>p2</name>
</geneLocation>
<dbReference type="FunFam" id="3.20.20.70:FF:000059">
    <property type="entry name" value="N-ethylmaleimide reductase, FMN-linked"/>
    <property type="match status" value="1"/>
</dbReference>
<evidence type="ECO:0000313" key="7">
    <source>
        <dbReference type="Proteomes" id="UP000013966"/>
    </source>
</evidence>
<dbReference type="PANTHER" id="PTHR22893">
    <property type="entry name" value="NADH OXIDOREDUCTASE-RELATED"/>
    <property type="match status" value="1"/>
</dbReference>
<proteinExistence type="inferred from homology"/>